<feature type="compositionally biased region" description="Basic residues" evidence="1">
    <location>
        <begin position="56"/>
        <end position="68"/>
    </location>
</feature>
<name>A0A6C0IB03_9ZZZZ</name>
<evidence type="ECO:0000256" key="1">
    <source>
        <dbReference type="SAM" id="MobiDB-lite"/>
    </source>
</evidence>
<accession>A0A6C0IB03</accession>
<sequence length="68" mass="8081">MPYAIRKMPNQDCFRVYNRRTKKVYSKCSSLINAQRQIRLLTAIEYGNFKPTGKPANKKRTRRTRKST</sequence>
<protein>
    <submittedName>
        <fullName evidence="2">Uncharacterized protein</fullName>
    </submittedName>
</protein>
<organism evidence="2">
    <name type="scientific">viral metagenome</name>
    <dbReference type="NCBI Taxonomy" id="1070528"/>
    <lineage>
        <taxon>unclassified sequences</taxon>
        <taxon>metagenomes</taxon>
        <taxon>organismal metagenomes</taxon>
    </lineage>
</organism>
<reference evidence="2" key="1">
    <citation type="journal article" date="2020" name="Nature">
        <title>Giant virus diversity and host interactions through global metagenomics.</title>
        <authorList>
            <person name="Schulz F."/>
            <person name="Roux S."/>
            <person name="Paez-Espino D."/>
            <person name="Jungbluth S."/>
            <person name="Walsh D.A."/>
            <person name="Denef V.J."/>
            <person name="McMahon K.D."/>
            <person name="Konstantinidis K.T."/>
            <person name="Eloe-Fadrosh E.A."/>
            <person name="Kyrpides N.C."/>
            <person name="Woyke T."/>
        </authorList>
    </citation>
    <scope>NUCLEOTIDE SEQUENCE</scope>
    <source>
        <strain evidence="2">GVMAG-M-3300023184-68</strain>
    </source>
</reference>
<feature type="region of interest" description="Disordered" evidence="1">
    <location>
        <begin position="49"/>
        <end position="68"/>
    </location>
</feature>
<dbReference type="EMBL" id="MN740153">
    <property type="protein sequence ID" value="QHT90154.1"/>
    <property type="molecule type" value="Genomic_DNA"/>
</dbReference>
<dbReference type="AlphaFoldDB" id="A0A6C0IB03"/>
<proteinExistence type="predicted"/>
<evidence type="ECO:0000313" key="2">
    <source>
        <dbReference type="EMBL" id="QHT90154.1"/>
    </source>
</evidence>